<sequence>MVGKLNFDNASKVKDELWDLLRKEMVFVEWDVHELFLMTSTGEVFNVLDGERLLKVFKMPTLKEFLDRRYSIHLDGYQATLRLTKLK</sequence>
<comment type="caution">
    <text evidence="1">The sequence shown here is derived from an EMBL/GenBank/DDBJ whole genome shotgun (WGS) entry which is preliminary data.</text>
</comment>
<reference evidence="1 2" key="1">
    <citation type="submission" date="2020-01" db="EMBL/GenBank/DDBJ databases">
        <title>Identification and distribution of gene clusters putatively required for synthesis of sphingolipid metabolism inhibitors in phylogenetically diverse species of the filamentous fungus Fusarium.</title>
        <authorList>
            <person name="Kim H.-S."/>
            <person name="Busman M."/>
            <person name="Brown D.W."/>
            <person name="Divon H."/>
            <person name="Uhlig S."/>
            <person name="Proctor R.H."/>
        </authorList>
    </citation>
    <scope>NUCLEOTIDE SEQUENCE [LARGE SCALE GENOMIC DNA]</scope>
    <source>
        <strain evidence="1 2">NRRL 13308</strain>
    </source>
</reference>
<evidence type="ECO:0000313" key="1">
    <source>
        <dbReference type="EMBL" id="KAF4441144.1"/>
    </source>
</evidence>
<dbReference type="Proteomes" id="UP000536711">
    <property type="component" value="Unassembled WGS sequence"/>
</dbReference>
<name>A0A8H4K205_9HYPO</name>
<dbReference type="EMBL" id="JAADJF010000061">
    <property type="protein sequence ID" value="KAF4441144.1"/>
    <property type="molecule type" value="Genomic_DNA"/>
</dbReference>
<gene>
    <name evidence="1" type="ORF">FACUT_2912</name>
</gene>
<organism evidence="1 2">
    <name type="scientific">Fusarium acutatum</name>
    <dbReference type="NCBI Taxonomy" id="78861"/>
    <lineage>
        <taxon>Eukaryota</taxon>
        <taxon>Fungi</taxon>
        <taxon>Dikarya</taxon>
        <taxon>Ascomycota</taxon>
        <taxon>Pezizomycotina</taxon>
        <taxon>Sordariomycetes</taxon>
        <taxon>Hypocreomycetidae</taxon>
        <taxon>Hypocreales</taxon>
        <taxon>Nectriaceae</taxon>
        <taxon>Fusarium</taxon>
        <taxon>Fusarium fujikuroi species complex</taxon>
    </lineage>
</organism>
<proteinExistence type="predicted"/>
<dbReference type="OrthoDB" id="5055382at2759"/>
<keyword evidence="2" id="KW-1185">Reference proteome</keyword>
<evidence type="ECO:0000313" key="2">
    <source>
        <dbReference type="Proteomes" id="UP000536711"/>
    </source>
</evidence>
<protein>
    <submittedName>
        <fullName evidence="1">Uncharacterized protein</fullName>
    </submittedName>
</protein>
<dbReference type="AlphaFoldDB" id="A0A8H4K205"/>
<accession>A0A8H4K205</accession>